<keyword evidence="1" id="KW-0732">Signal</keyword>
<name>A0A5N6KCY4_MONLA</name>
<dbReference type="EMBL" id="VIGI01000004">
    <property type="protein sequence ID" value="KAB8301271.1"/>
    <property type="molecule type" value="Genomic_DNA"/>
</dbReference>
<evidence type="ECO:0000313" key="3">
    <source>
        <dbReference type="Proteomes" id="UP000326757"/>
    </source>
</evidence>
<sequence length="86" mass="9440">MRSSYFFCAASSLVLSPVLTGLGAPHVWPSRVKSWRGFAVASSAGEEVGAAETMAGRTKRSAEATIGENFILIDFLTREGWIWMWK</sequence>
<evidence type="ECO:0000313" key="2">
    <source>
        <dbReference type="EMBL" id="KAB8301271.1"/>
    </source>
</evidence>
<dbReference type="AlphaFoldDB" id="A0A5N6KCY4"/>
<feature type="chain" id="PRO_5024862134" description="Secreted protein" evidence="1">
    <location>
        <begin position="24"/>
        <end position="86"/>
    </location>
</feature>
<keyword evidence="3" id="KW-1185">Reference proteome</keyword>
<evidence type="ECO:0008006" key="4">
    <source>
        <dbReference type="Google" id="ProtNLM"/>
    </source>
</evidence>
<gene>
    <name evidence="2" type="ORF">EYC80_003156</name>
</gene>
<comment type="caution">
    <text evidence="2">The sequence shown here is derived from an EMBL/GenBank/DDBJ whole genome shotgun (WGS) entry which is preliminary data.</text>
</comment>
<accession>A0A5N6KCY4</accession>
<dbReference type="Proteomes" id="UP000326757">
    <property type="component" value="Unassembled WGS sequence"/>
</dbReference>
<reference evidence="2 3" key="1">
    <citation type="submission" date="2019-06" db="EMBL/GenBank/DDBJ databases">
        <title>Genome Sequence of the Brown Rot Fungal Pathogen Monilinia laxa.</title>
        <authorList>
            <person name="De Miccolis Angelini R.M."/>
            <person name="Landi L."/>
            <person name="Abate D."/>
            <person name="Pollastro S."/>
            <person name="Romanazzi G."/>
            <person name="Faretra F."/>
        </authorList>
    </citation>
    <scope>NUCLEOTIDE SEQUENCE [LARGE SCALE GENOMIC DNA]</scope>
    <source>
        <strain evidence="2 3">Mlax316</strain>
    </source>
</reference>
<evidence type="ECO:0000256" key="1">
    <source>
        <dbReference type="SAM" id="SignalP"/>
    </source>
</evidence>
<organism evidence="2 3">
    <name type="scientific">Monilinia laxa</name>
    <name type="common">Brown rot fungus</name>
    <name type="synonym">Sclerotinia laxa</name>
    <dbReference type="NCBI Taxonomy" id="61186"/>
    <lineage>
        <taxon>Eukaryota</taxon>
        <taxon>Fungi</taxon>
        <taxon>Dikarya</taxon>
        <taxon>Ascomycota</taxon>
        <taxon>Pezizomycotina</taxon>
        <taxon>Leotiomycetes</taxon>
        <taxon>Helotiales</taxon>
        <taxon>Sclerotiniaceae</taxon>
        <taxon>Monilinia</taxon>
    </lineage>
</organism>
<protein>
    <recommendedName>
        <fullName evidence="4">Secreted protein</fullName>
    </recommendedName>
</protein>
<feature type="signal peptide" evidence="1">
    <location>
        <begin position="1"/>
        <end position="23"/>
    </location>
</feature>
<proteinExistence type="predicted"/>